<dbReference type="Gene3D" id="3.40.50.1000">
    <property type="entry name" value="HAD superfamily/HAD-like"/>
    <property type="match status" value="1"/>
</dbReference>
<dbReference type="NCBIfam" id="TIGR01484">
    <property type="entry name" value="HAD-SF-IIB"/>
    <property type="match status" value="1"/>
</dbReference>
<dbReference type="PANTHER" id="PTHR10000">
    <property type="entry name" value="PHOSPHOSERINE PHOSPHATASE"/>
    <property type="match status" value="1"/>
</dbReference>
<reference evidence="1 2" key="1">
    <citation type="submission" date="2019-03" db="EMBL/GenBank/DDBJ databases">
        <title>Genomic Encyclopedia of Type Strains, Phase IV (KMG-IV): sequencing the most valuable type-strain genomes for metagenomic binning, comparative biology and taxonomic classification.</title>
        <authorList>
            <person name="Goeker M."/>
        </authorList>
    </citation>
    <scope>NUCLEOTIDE SEQUENCE [LARGE SCALE GENOMIC DNA]</scope>
    <source>
        <strain evidence="1 2">DSM 29487</strain>
    </source>
</reference>
<organism evidence="1 2">
    <name type="scientific">Longibaculum muris</name>
    <dbReference type="NCBI Taxonomy" id="1796628"/>
    <lineage>
        <taxon>Bacteria</taxon>
        <taxon>Bacillati</taxon>
        <taxon>Bacillota</taxon>
        <taxon>Erysipelotrichia</taxon>
        <taxon>Erysipelotrichales</taxon>
        <taxon>Coprobacillaceae</taxon>
        <taxon>Longibaculum</taxon>
    </lineage>
</organism>
<comment type="caution">
    <text evidence="1">The sequence shown here is derived from an EMBL/GenBank/DDBJ whole genome shotgun (WGS) entry which is preliminary data.</text>
</comment>
<dbReference type="RefSeq" id="WP_066445558.1">
    <property type="nucleotide sequence ID" value="NZ_JANKBF010000002.1"/>
</dbReference>
<dbReference type="NCBIfam" id="TIGR00099">
    <property type="entry name" value="Cof-subfamily"/>
    <property type="match status" value="1"/>
</dbReference>
<evidence type="ECO:0000313" key="2">
    <source>
        <dbReference type="Proteomes" id="UP000295515"/>
    </source>
</evidence>
<keyword evidence="1" id="KW-0378">Hydrolase</keyword>
<gene>
    <name evidence="1" type="ORF">EDD60_101173</name>
</gene>
<sequence>MIKLIVSDLDGTLLKYDNEFDYESYQKIKELEKKGVELMFATGRDYWMVEDICQKYDIYNPMILNNGTQYRTYNGEVNHYYPMERDAFEKVMNILMSYHYHISVHTQKGKYIFEDIEKYFSRHVELLKKARGVDDESQLPKAAFFTREGYLKNVHEVQSIDDLYLQGALPLKIDARHIDAKYVSNVRHLFDDIEHLHVSSSFGENIEITSDIHDKGSMLKEVLKQRGLSIEEVATFGDGLNDISLLDFPYSFAPGNAVQEAKQKATYSLNKTCEQGAVKKGLEILEKLNLL</sequence>
<evidence type="ECO:0000313" key="1">
    <source>
        <dbReference type="EMBL" id="TCW02869.1"/>
    </source>
</evidence>
<dbReference type="InterPro" id="IPR036412">
    <property type="entry name" value="HAD-like_sf"/>
</dbReference>
<proteinExistence type="predicted"/>
<dbReference type="InterPro" id="IPR023214">
    <property type="entry name" value="HAD_sf"/>
</dbReference>
<dbReference type="SUPFAM" id="SSF56784">
    <property type="entry name" value="HAD-like"/>
    <property type="match status" value="1"/>
</dbReference>
<dbReference type="InterPro" id="IPR000150">
    <property type="entry name" value="Cof"/>
</dbReference>
<dbReference type="EMBL" id="SMCQ01000001">
    <property type="protein sequence ID" value="TCW02869.1"/>
    <property type="molecule type" value="Genomic_DNA"/>
</dbReference>
<dbReference type="PANTHER" id="PTHR10000:SF53">
    <property type="entry name" value="5-AMINO-6-(5-PHOSPHO-D-RIBITYLAMINO)URACIL PHOSPHATASE YBJI-RELATED"/>
    <property type="match status" value="1"/>
</dbReference>
<dbReference type="GO" id="GO:0000287">
    <property type="term" value="F:magnesium ion binding"/>
    <property type="evidence" value="ECO:0007669"/>
    <property type="project" value="TreeGrafter"/>
</dbReference>
<dbReference type="Pfam" id="PF08282">
    <property type="entry name" value="Hydrolase_3"/>
    <property type="match status" value="1"/>
</dbReference>
<name>A0A4R3Z8F6_9FIRM</name>
<dbReference type="GO" id="GO:0005829">
    <property type="term" value="C:cytosol"/>
    <property type="evidence" value="ECO:0007669"/>
    <property type="project" value="TreeGrafter"/>
</dbReference>
<protein>
    <submittedName>
        <fullName evidence="1">Cof subfamily protein (Haloacid dehalogenase superfamily)/HAD superfamily hydrolase (TIGR01484 family)</fullName>
    </submittedName>
</protein>
<dbReference type="GO" id="GO:0016791">
    <property type="term" value="F:phosphatase activity"/>
    <property type="evidence" value="ECO:0007669"/>
    <property type="project" value="TreeGrafter"/>
</dbReference>
<dbReference type="InterPro" id="IPR006379">
    <property type="entry name" value="HAD-SF_hydro_IIB"/>
</dbReference>
<dbReference type="GeneID" id="98913998"/>
<keyword evidence="2" id="KW-1185">Reference proteome</keyword>
<dbReference type="AlphaFoldDB" id="A0A4R3Z8F6"/>
<dbReference type="Proteomes" id="UP000295515">
    <property type="component" value="Unassembled WGS sequence"/>
</dbReference>
<dbReference type="Gene3D" id="3.30.1240.10">
    <property type="match status" value="1"/>
</dbReference>
<accession>A0A4R3Z8F6</accession>